<reference evidence="1" key="1">
    <citation type="submission" date="2021-03" db="EMBL/GenBank/DDBJ databases">
        <authorList>
            <consortium name="DOE Joint Genome Institute"/>
            <person name="Ahrendt S."/>
            <person name="Looney B.P."/>
            <person name="Miyauchi S."/>
            <person name="Morin E."/>
            <person name="Drula E."/>
            <person name="Courty P.E."/>
            <person name="Chicoki N."/>
            <person name="Fauchery L."/>
            <person name="Kohler A."/>
            <person name="Kuo A."/>
            <person name="Labutti K."/>
            <person name="Pangilinan J."/>
            <person name="Lipzen A."/>
            <person name="Riley R."/>
            <person name="Andreopoulos W."/>
            <person name="He G."/>
            <person name="Johnson J."/>
            <person name="Barry K.W."/>
            <person name="Grigoriev I.V."/>
            <person name="Nagy L."/>
            <person name="Hibbett D."/>
            <person name="Henrissat B."/>
            <person name="Matheny P.B."/>
            <person name="Labbe J."/>
            <person name="Martin F."/>
        </authorList>
    </citation>
    <scope>NUCLEOTIDE SEQUENCE</scope>
    <source>
        <strain evidence="1">HHB10654</strain>
    </source>
</reference>
<proteinExistence type="predicted"/>
<accession>A0ACB8TFC1</accession>
<protein>
    <submittedName>
        <fullName evidence="1">Uncharacterized protein</fullName>
    </submittedName>
</protein>
<gene>
    <name evidence="1" type="ORF">BV25DRAFT_1835445</name>
</gene>
<evidence type="ECO:0000313" key="2">
    <source>
        <dbReference type="Proteomes" id="UP000814140"/>
    </source>
</evidence>
<sequence>MSFGAIDTSVRKYGALMTRASSIPYRARVYRVSSDVRILGQLCLQWTIILTRRWYRDARLLPTQTWRESMNESIDINRQSCGNEPTAVTRSSAVSKGLQIGRTRRWREAGATQKARVHLFTRRDHEPCGRSSALATISVRPRRSFFRRFIRQILVNTVGDGGRATSHIERKFKSRLSRLVEEIDEGGSQLYTWKDRRGQHLGALGMAPGGLVMRVTPTQSSHMRERATAVNLRGFWAGGIKCREKRVISSPAPHQRSYPVNLRDGISERNEVSFVVWSILPCLLQEQPIPGRSFASTSIIYAKKTLLESETGIQAMYPTWGLLDSPISNSPLERTIYHARKIQTPDTLSFCGETGLGESSVSTLMGERPIHAEQVGEFTLAGIVMPDCNMPSQETGYEPQAGLNGEDGGCDLVVETERPIRLSNDVDLGAQRREQQEHSWTPVTENIGASCDSKVVCSKSPDGPWGRGGREYSTRASLVKCSMSRDFLRFEDPGEVEDGITSFRAEGSNSRGNRLRTPHAMNSFSLEACAALSSVSADVSAECSSTTTLSGLNTTEARDMSIFGFVDPVTGNDKSNATCLPVQAFLSKSTRVEYGKRRRTAVACDGCNARKVRCTPANDPLINICRKCLASGTDCTFPTESFRGKLHAKDNGMVTELYRARAKCKSFYKGKVVCSDPQRAEAKRLEKRMRMEHAGADGIQFRMHDAAIIDFWGNEAKYANGLMQLVPSIPLQELVTLYNVRHKGYNKLHSPRYDQAKPLTPPVGLKLPSASLVGVAQPAREREVMVDGNGVGCYGESLTPTSIVPDYDTVATPAVCEVTL</sequence>
<comment type="caution">
    <text evidence="1">The sequence shown here is derived from an EMBL/GenBank/DDBJ whole genome shotgun (WGS) entry which is preliminary data.</text>
</comment>
<dbReference type="Proteomes" id="UP000814140">
    <property type="component" value="Unassembled WGS sequence"/>
</dbReference>
<keyword evidence="2" id="KW-1185">Reference proteome</keyword>
<organism evidence="1 2">
    <name type="scientific">Artomyces pyxidatus</name>
    <dbReference type="NCBI Taxonomy" id="48021"/>
    <lineage>
        <taxon>Eukaryota</taxon>
        <taxon>Fungi</taxon>
        <taxon>Dikarya</taxon>
        <taxon>Basidiomycota</taxon>
        <taxon>Agaricomycotina</taxon>
        <taxon>Agaricomycetes</taxon>
        <taxon>Russulales</taxon>
        <taxon>Auriscalpiaceae</taxon>
        <taxon>Artomyces</taxon>
    </lineage>
</organism>
<name>A0ACB8TFC1_9AGAM</name>
<dbReference type="EMBL" id="MU277191">
    <property type="protein sequence ID" value="KAI0067138.1"/>
    <property type="molecule type" value="Genomic_DNA"/>
</dbReference>
<reference evidence="1" key="2">
    <citation type="journal article" date="2022" name="New Phytol.">
        <title>Evolutionary transition to the ectomycorrhizal habit in the genomes of a hyperdiverse lineage of mushroom-forming fungi.</title>
        <authorList>
            <person name="Looney B."/>
            <person name="Miyauchi S."/>
            <person name="Morin E."/>
            <person name="Drula E."/>
            <person name="Courty P.E."/>
            <person name="Kohler A."/>
            <person name="Kuo A."/>
            <person name="LaButti K."/>
            <person name="Pangilinan J."/>
            <person name="Lipzen A."/>
            <person name="Riley R."/>
            <person name="Andreopoulos W."/>
            <person name="He G."/>
            <person name="Johnson J."/>
            <person name="Nolan M."/>
            <person name="Tritt A."/>
            <person name="Barry K.W."/>
            <person name="Grigoriev I.V."/>
            <person name="Nagy L.G."/>
            <person name="Hibbett D."/>
            <person name="Henrissat B."/>
            <person name="Matheny P.B."/>
            <person name="Labbe J."/>
            <person name="Martin F.M."/>
        </authorList>
    </citation>
    <scope>NUCLEOTIDE SEQUENCE</scope>
    <source>
        <strain evidence="1">HHB10654</strain>
    </source>
</reference>
<evidence type="ECO:0000313" key="1">
    <source>
        <dbReference type="EMBL" id="KAI0067138.1"/>
    </source>
</evidence>